<dbReference type="GO" id="GO:0003995">
    <property type="term" value="F:acyl-CoA dehydrogenase activity"/>
    <property type="evidence" value="ECO:0007669"/>
    <property type="project" value="TreeGrafter"/>
</dbReference>
<dbReference type="AlphaFoldDB" id="A0A7W6FVL1"/>
<proteinExistence type="predicted"/>
<dbReference type="GO" id="GO:0005737">
    <property type="term" value="C:cytoplasm"/>
    <property type="evidence" value="ECO:0007669"/>
    <property type="project" value="TreeGrafter"/>
</dbReference>
<keyword evidence="4" id="KW-1185">Reference proteome</keyword>
<gene>
    <name evidence="3" type="ORF">GGR05_003110</name>
</gene>
<evidence type="ECO:0000313" key="4">
    <source>
        <dbReference type="Proteomes" id="UP000531216"/>
    </source>
</evidence>
<comment type="caution">
    <text evidence="3">The sequence shown here is derived from an EMBL/GenBank/DDBJ whole genome shotgun (WGS) entry which is preliminary data.</text>
</comment>
<dbReference type="GO" id="GO:0050660">
    <property type="term" value="F:flavin adenine dinucleotide binding"/>
    <property type="evidence" value="ECO:0007669"/>
    <property type="project" value="InterPro"/>
</dbReference>
<feature type="domain" description="Acyl-CoA dehydrogenase C-terminal" evidence="2">
    <location>
        <begin position="216"/>
        <end position="330"/>
    </location>
</feature>
<dbReference type="RefSeq" id="WP_090962726.1">
    <property type="nucleotide sequence ID" value="NZ_FOOA01000006.1"/>
</dbReference>
<dbReference type="InterPro" id="IPR009100">
    <property type="entry name" value="AcylCoA_DH/oxidase_NM_dom_sf"/>
</dbReference>
<sequence length="365" mass="38616">MRPDRFEAGETGDDLPRAIAADAALRDRDGAFPERAFEALRRAGLVAEPPLGDGEIGTLLRVLATVGRADLPVGRIFEGHVNALALMRRHGTPAQRARFDALARDGGLYGVWNTDKPDDPLRLDGGRLWGAKTYASGVDGLSHAIVTVSEPQGRVMIAVPLAGLPVDRSWWQPMGMRASGSHVVDFTGLEVTPDMILGVPDAYLEAPWFFAGAIRFVAVQVGGMHAVFDAAVAHLRASGRIGDPYQAQRVARMGAAVEGGYGWLDRTAAEWAAVAAGRAPPEPLVATANAARGAVEAAALGVLEEAERGVGAAGLIAPHPLERLMRDLRTYLRQPNPDGALAGLGAAIADGRWEPGRRFDAGPCR</sequence>
<dbReference type="Gene3D" id="2.40.110.10">
    <property type="entry name" value="Butyryl-CoA Dehydrogenase, subunit A, domain 2"/>
    <property type="match status" value="1"/>
</dbReference>
<evidence type="ECO:0000256" key="1">
    <source>
        <dbReference type="ARBA" id="ARBA00023002"/>
    </source>
</evidence>
<dbReference type="PANTHER" id="PTHR48083">
    <property type="entry name" value="MEDIUM-CHAIN SPECIFIC ACYL-COA DEHYDROGENASE, MITOCHONDRIAL-RELATED"/>
    <property type="match status" value="1"/>
</dbReference>
<evidence type="ECO:0000313" key="3">
    <source>
        <dbReference type="EMBL" id="MBB3936945.1"/>
    </source>
</evidence>
<dbReference type="InterPro" id="IPR036250">
    <property type="entry name" value="AcylCo_DH-like_C"/>
</dbReference>
<dbReference type="InterPro" id="IPR050741">
    <property type="entry name" value="Acyl-CoA_dehydrogenase"/>
</dbReference>
<dbReference type="InterPro" id="IPR037069">
    <property type="entry name" value="AcylCoA_DH/ox_N_sf"/>
</dbReference>
<keyword evidence="1" id="KW-0560">Oxidoreductase</keyword>
<dbReference type="PANTHER" id="PTHR48083:SF37">
    <property type="entry name" value="DEHYDROGENASE, PUTATIVE-RELATED"/>
    <property type="match status" value="1"/>
</dbReference>
<dbReference type="InterPro" id="IPR046373">
    <property type="entry name" value="Acyl-CoA_Oxase/DH_mid-dom_sf"/>
</dbReference>
<dbReference type="Gene3D" id="1.10.540.10">
    <property type="entry name" value="Acyl-CoA dehydrogenase/oxidase, N-terminal domain"/>
    <property type="match status" value="1"/>
</dbReference>
<evidence type="ECO:0000259" key="2">
    <source>
        <dbReference type="Pfam" id="PF08028"/>
    </source>
</evidence>
<name>A0A7W6FVL1_9HYPH</name>
<dbReference type="OrthoDB" id="2986495at2"/>
<reference evidence="3 4" key="1">
    <citation type="submission" date="2020-08" db="EMBL/GenBank/DDBJ databases">
        <title>Genomic Encyclopedia of Type Strains, Phase IV (KMG-IV): sequencing the most valuable type-strain genomes for metagenomic binning, comparative biology and taxonomic classification.</title>
        <authorList>
            <person name="Goeker M."/>
        </authorList>
    </citation>
    <scope>NUCLEOTIDE SEQUENCE [LARGE SCALE GENOMIC DNA]</scope>
    <source>
        <strain evidence="3 4">DSM 25024</strain>
    </source>
</reference>
<accession>A0A7W6FVL1</accession>
<dbReference type="Gene3D" id="1.20.140.10">
    <property type="entry name" value="Butyryl-CoA Dehydrogenase, subunit A, domain 3"/>
    <property type="match status" value="1"/>
</dbReference>
<dbReference type="InterPro" id="IPR013107">
    <property type="entry name" value="Acyl-CoA_DH_C"/>
</dbReference>
<protein>
    <submittedName>
        <fullName evidence="3">Alkylation response protein AidB-like acyl-CoA dehydrogenase</fullName>
    </submittedName>
</protein>
<organism evidence="3 4">
    <name type="scientific">Aureimonas phyllosphaerae</name>
    <dbReference type="NCBI Taxonomy" id="1166078"/>
    <lineage>
        <taxon>Bacteria</taxon>
        <taxon>Pseudomonadati</taxon>
        <taxon>Pseudomonadota</taxon>
        <taxon>Alphaproteobacteria</taxon>
        <taxon>Hyphomicrobiales</taxon>
        <taxon>Aurantimonadaceae</taxon>
        <taxon>Aureimonas</taxon>
    </lineage>
</organism>
<dbReference type="Pfam" id="PF08028">
    <property type="entry name" value="Acyl-CoA_dh_2"/>
    <property type="match status" value="1"/>
</dbReference>
<dbReference type="GO" id="GO:0033539">
    <property type="term" value="P:fatty acid beta-oxidation using acyl-CoA dehydrogenase"/>
    <property type="evidence" value="ECO:0007669"/>
    <property type="project" value="TreeGrafter"/>
</dbReference>
<dbReference type="EMBL" id="JACIDO010000006">
    <property type="protein sequence ID" value="MBB3936945.1"/>
    <property type="molecule type" value="Genomic_DNA"/>
</dbReference>
<dbReference type="SUPFAM" id="SSF56645">
    <property type="entry name" value="Acyl-CoA dehydrogenase NM domain-like"/>
    <property type="match status" value="1"/>
</dbReference>
<dbReference type="SUPFAM" id="SSF47203">
    <property type="entry name" value="Acyl-CoA dehydrogenase C-terminal domain-like"/>
    <property type="match status" value="1"/>
</dbReference>
<dbReference type="Proteomes" id="UP000531216">
    <property type="component" value="Unassembled WGS sequence"/>
</dbReference>